<dbReference type="STRING" id="1499966.U14_02416"/>
<dbReference type="InterPro" id="IPR004013">
    <property type="entry name" value="PHP_dom"/>
</dbReference>
<dbReference type="AlphaFoldDB" id="A0A081BLA8"/>
<name>A0A081BLA8_9BACT</name>
<dbReference type="EMBL" id="DF820457">
    <property type="protein sequence ID" value="GAK51174.1"/>
    <property type="molecule type" value="Genomic_DNA"/>
</dbReference>
<dbReference type="InterPro" id="IPR003141">
    <property type="entry name" value="Pol/His_phosphatase_N"/>
</dbReference>
<dbReference type="HOGENOM" id="CLU_072983_1_1_0"/>
<sequence length="207" mass="23530">MRFFKYIIMNIDLHIHSKEYSLCGVSTIEEQIEAAIAAGLDAVAFSNHDRLVPRERMNELHRQYAPFKIFSGIEVTVQGGEHILVIGLYDPALEGGKWEYPALHRHVRKHGGFMVLNHPFRFNSTIEIDYRRFPPDAIEAYSTNILSSLTPKIMQVAQEINVPVVSNSDAHVKKDVGRHYNMLEGTPTTDKELVDALKSGQFTPHFN</sequence>
<accession>A0A081BLA8</accession>
<evidence type="ECO:0000259" key="1">
    <source>
        <dbReference type="SMART" id="SM00481"/>
    </source>
</evidence>
<dbReference type="InterPro" id="IPR016195">
    <property type="entry name" value="Pol/histidinol_Pase-like"/>
</dbReference>
<feature type="domain" description="Polymerase/histidinol phosphatase N-terminal" evidence="1">
    <location>
        <begin position="11"/>
        <end position="79"/>
    </location>
</feature>
<dbReference type="CDD" id="cd07432">
    <property type="entry name" value="PHP_HisPPase"/>
    <property type="match status" value="1"/>
</dbReference>
<protein>
    <recommendedName>
        <fullName evidence="1">Polymerase/histidinol phosphatase N-terminal domain-containing protein</fullName>
    </recommendedName>
</protein>
<organism evidence="2">
    <name type="scientific">Candidatus Moduliflexus flocculans</name>
    <dbReference type="NCBI Taxonomy" id="1499966"/>
    <lineage>
        <taxon>Bacteria</taxon>
        <taxon>Candidatus Moduliflexota</taxon>
        <taxon>Candidatus Moduliflexia</taxon>
        <taxon>Candidatus Moduliflexales</taxon>
        <taxon>Candidatus Moduliflexaceae</taxon>
    </lineage>
</organism>
<reference evidence="2" key="1">
    <citation type="journal article" date="2015" name="PeerJ">
        <title>First genomic representation of candidate bacterial phylum KSB3 points to enhanced environmental sensing as a trigger of wastewater bulking.</title>
        <authorList>
            <person name="Sekiguchi Y."/>
            <person name="Ohashi A."/>
            <person name="Parks D.H."/>
            <person name="Yamauchi T."/>
            <person name="Tyson G.W."/>
            <person name="Hugenholtz P."/>
        </authorList>
    </citation>
    <scope>NUCLEOTIDE SEQUENCE [LARGE SCALE GENOMIC DNA]</scope>
</reference>
<dbReference type="PANTHER" id="PTHR42924:SF3">
    <property type="entry name" value="POLYMERASE_HISTIDINOL PHOSPHATASE N-TERMINAL DOMAIN-CONTAINING PROTEIN"/>
    <property type="match status" value="1"/>
</dbReference>
<keyword evidence="3" id="KW-1185">Reference proteome</keyword>
<dbReference type="Pfam" id="PF13263">
    <property type="entry name" value="PHP_C"/>
    <property type="match status" value="1"/>
</dbReference>
<dbReference type="PANTHER" id="PTHR42924">
    <property type="entry name" value="EXONUCLEASE"/>
    <property type="match status" value="1"/>
</dbReference>
<dbReference type="GO" id="GO:0035312">
    <property type="term" value="F:5'-3' DNA exonuclease activity"/>
    <property type="evidence" value="ECO:0007669"/>
    <property type="project" value="TreeGrafter"/>
</dbReference>
<dbReference type="SMART" id="SM00481">
    <property type="entry name" value="POLIIIAc"/>
    <property type="match status" value="1"/>
</dbReference>
<dbReference type="Pfam" id="PF02811">
    <property type="entry name" value="PHP"/>
    <property type="match status" value="1"/>
</dbReference>
<evidence type="ECO:0000313" key="2">
    <source>
        <dbReference type="EMBL" id="GAK51174.1"/>
    </source>
</evidence>
<gene>
    <name evidence="2" type="ORF">U14_02416</name>
</gene>
<dbReference type="Proteomes" id="UP000030700">
    <property type="component" value="Unassembled WGS sequence"/>
</dbReference>
<proteinExistence type="predicted"/>
<dbReference type="SUPFAM" id="SSF89550">
    <property type="entry name" value="PHP domain-like"/>
    <property type="match status" value="1"/>
</dbReference>
<dbReference type="Gene3D" id="3.20.20.140">
    <property type="entry name" value="Metal-dependent hydrolases"/>
    <property type="match status" value="1"/>
</dbReference>
<evidence type="ECO:0000313" key="3">
    <source>
        <dbReference type="Proteomes" id="UP000030700"/>
    </source>
</evidence>
<dbReference type="InterPro" id="IPR052018">
    <property type="entry name" value="PHP_domain"/>
</dbReference>
<dbReference type="GO" id="GO:0004534">
    <property type="term" value="F:5'-3' RNA exonuclease activity"/>
    <property type="evidence" value="ECO:0007669"/>
    <property type="project" value="TreeGrafter"/>
</dbReference>